<accession>A0ABS0DJB8</accession>
<proteinExistence type="predicted"/>
<evidence type="ECO:0000313" key="2">
    <source>
        <dbReference type="Proteomes" id="UP000707731"/>
    </source>
</evidence>
<reference evidence="1 2" key="1">
    <citation type="submission" date="2020-10" db="EMBL/GenBank/DDBJ databases">
        <title>Identification of Nocardia species via Next-generation sequencing and recognition of intraspecies genetic diversity.</title>
        <authorList>
            <person name="Li P."/>
            <person name="Li P."/>
            <person name="Lu B."/>
        </authorList>
    </citation>
    <scope>NUCLEOTIDE SEQUENCE [LARGE SCALE GENOMIC DNA]</scope>
    <source>
        <strain evidence="1 2">BJ06-0143</strain>
    </source>
</reference>
<comment type="caution">
    <text evidence="1">The sequence shown here is derived from an EMBL/GenBank/DDBJ whole genome shotgun (WGS) entry which is preliminary data.</text>
</comment>
<dbReference type="Proteomes" id="UP000707731">
    <property type="component" value="Unassembled WGS sequence"/>
</dbReference>
<name>A0ABS0DJB8_9NOCA</name>
<organism evidence="1 2">
    <name type="scientific">Nocardia higoensis</name>
    <dbReference type="NCBI Taxonomy" id="228599"/>
    <lineage>
        <taxon>Bacteria</taxon>
        <taxon>Bacillati</taxon>
        <taxon>Actinomycetota</taxon>
        <taxon>Actinomycetes</taxon>
        <taxon>Mycobacteriales</taxon>
        <taxon>Nocardiaceae</taxon>
        <taxon>Nocardia</taxon>
    </lineage>
</organism>
<keyword evidence="2" id="KW-1185">Reference proteome</keyword>
<sequence>MRSSIVGWVFEVNDQVRIRPAGVSVFRIVEIDDEHALIESVDEAPGRYPFSVPLTDLHPAE</sequence>
<protein>
    <submittedName>
        <fullName evidence="1">Uncharacterized protein</fullName>
    </submittedName>
</protein>
<gene>
    <name evidence="1" type="ORF">IU449_27515</name>
</gene>
<dbReference type="EMBL" id="JADLQN010000011">
    <property type="protein sequence ID" value="MBF6358250.1"/>
    <property type="molecule type" value="Genomic_DNA"/>
</dbReference>
<evidence type="ECO:0000313" key="1">
    <source>
        <dbReference type="EMBL" id="MBF6358250.1"/>
    </source>
</evidence>